<evidence type="ECO:0000256" key="2">
    <source>
        <dbReference type="SAM" id="MobiDB-lite"/>
    </source>
</evidence>
<reference evidence="3" key="1">
    <citation type="submission" date="2020-04" db="EMBL/GenBank/DDBJ databases">
        <authorList>
            <person name="Zhang T."/>
        </authorList>
    </citation>
    <scope>NUCLEOTIDE SEQUENCE</scope>
    <source>
        <strain evidence="3">HKST-UBA01</strain>
    </source>
</reference>
<name>A0A956RQ49_UNCEI</name>
<dbReference type="Pfam" id="PF26549">
    <property type="entry name" value="Tricorn_N"/>
    <property type="match status" value="1"/>
</dbReference>
<sequence length="825" mass="91524">MPTLDHEMAEVRMSDGVRELPDRSGSAMRRTVRVPGRYTRRVVLAAVLFVTVAQGAVPPDARASTDLDAAQRDGEILLPRYPAPSPDGSEIAFCYQGDIWIVPSQGGVARRLTANSAYDSNPVWSPDGSRIAFSSTRDGNQDVFVIPLQDGTVTRLTWDSSYDIPTSWTPDGGAVLFQSRRFLRDGYNDGSFLVPVDGGMPVPVLPVGSRQGVVSPDGTRVAFVRGAVAWWQTGYQGPAKLRLWLASLPGTLDGRPIAEQCVSARSALRKAGFAWGDDESADQVGYLADAALWPTADFRNLTALGTDEGERRSRPAARGQAPDWDRTDYEPGVNSDPAWLSDGEHLLYLSQCNGIANLKILSIEDGARSFVTRLEGGRMRWPALARDGSLVSFEMEDGCYAVDLSRTADGWAASEPRRVRIEIPLDERMPRIERLRVTSGADEMAVSPDGMQIAFVYQGDVYAMKASEEEPFAHPLTETPFRERNIAWAPDSESLVFVSDRSGNQDLFVVRSSDPEEMRLARSHRLETKQLTTTPQDERNPRFSPDGKRIAFLRGRGNLVTIDAAGGGETVLVEGWSDLDYVWSPDSRWFAFAREDDDFNSDIFLMPADGSQEPQNVSRHPDNDYAPAWSADGKVLAFVSDRRFPLQTDIWYVFLTRADDELSREERLDAWDDGKEKGKSKGKSKGKDQDQDKSKGKDKGGDKDGSKKSEDESEDEIAPIEIDFDRIWDRLRRVTSFPGSESRVLVSKDGSEFVFLSNDEDEVDLWKVKWDGSDPKRLTENGTSPRDVQWGPDQSRIFYRRPNGAFSSIAAKGGDAESYAYEAEG</sequence>
<dbReference type="PANTHER" id="PTHR36842">
    <property type="entry name" value="PROTEIN TOLB HOMOLOG"/>
    <property type="match status" value="1"/>
</dbReference>
<dbReference type="Pfam" id="PF07676">
    <property type="entry name" value="PD40"/>
    <property type="match status" value="1"/>
</dbReference>
<dbReference type="Gene3D" id="2.120.10.60">
    <property type="entry name" value="Tricorn protease N-terminal domain"/>
    <property type="match status" value="1"/>
</dbReference>
<organism evidence="3 4">
    <name type="scientific">Eiseniibacteriota bacterium</name>
    <dbReference type="NCBI Taxonomy" id="2212470"/>
    <lineage>
        <taxon>Bacteria</taxon>
        <taxon>Candidatus Eiseniibacteriota</taxon>
    </lineage>
</organism>
<dbReference type="InterPro" id="IPR011659">
    <property type="entry name" value="WD40"/>
</dbReference>
<reference evidence="3" key="2">
    <citation type="journal article" date="2021" name="Microbiome">
        <title>Successional dynamics and alternative stable states in a saline activated sludge microbial community over 9 years.</title>
        <authorList>
            <person name="Wang Y."/>
            <person name="Ye J."/>
            <person name="Ju F."/>
            <person name="Liu L."/>
            <person name="Boyd J.A."/>
            <person name="Deng Y."/>
            <person name="Parks D.H."/>
            <person name="Jiang X."/>
            <person name="Yin X."/>
            <person name="Woodcroft B.J."/>
            <person name="Tyson G.W."/>
            <person name="Hugenholtz P."/>
            <person name="Polz M.F."/>
            <person name="Zhang T."/>
        </authorList>
    </citation>
    <scope>NUCLEOTIDE SEQUENCE</scope>
    <source>
        <strain evidence="3">HKST-UBA01</strain>
    </source>
</reference>
<feature type="compositionally biased region" description="Basic and acidic residues" evidence="2">
    <location>
        <begin position="673"/>
        <end position="710"/>
    </location>
</feature>
<evidence type="ECO:0000313" key="4">
    <source>
        <dbReference type="Proteomes" id="UP000697710"/>
    </source>
</evidence>
<dbReference type="SUPFAM" id="SSF69304">
    <property type="entry name" value="Tricorn protease N-terminal domain"/>
    <property type="match status" value="1"/>
</dbReference>
<gene>
    <name evidence="3" type="ORF">KC729_16905</name>
</gene>
<feature type="region of interest" description="Disordered" evidence="2">
    <location>
        <begin position="304"/>
        <end position="330"/>
    </location>
</feature>
<feature type="region of interest" description="Disordered" evidence="2">
    <location>
        <begin position="673"/>
        <end position="716"/>
    </location>
</feature>
<dbReference type="SUPFAM" id="SSF82171">
    <property type="entry name" value="DPP6 N-terminal domain-like"/>
    <property type="match status" value="2"/>
</dbReference>
<dbReference type="EMBL" id="JAGQHR010000668">
    <property type="protein sequence ID" value="MCA9729371.1"/>
    <property type="molecule type" value="Genomic_DNA"/>
</dbReference>
<dbReference type="Pfam" id="PF26550">
    <property type="entry name" value="Tricorn_2nd"/>
    <property type="match status" value="1"/>
</dbReference>
<comment type="caution">
    <text evidence="3">The sequence shown here is derived from an EMBL/GenBank/DDBJ whole genome shotgun (WGS) entry which is preliminary data.</text>
</comment>
<feature type="non-terminal residue" evidence="3">
    <location>
        <position position="825"/>
    </location>
</feature>
<dbReference type="PANTHER" id="PTHR36842:SF1">
    <property type="entry name" value="PROTEIN TOLB"/>
    <property type="match status" value="1"/>
</dbReference>
<evidence type="ECO:0000313" key="3">
    <source>
        <dbReference type="EMBL" id="MCA9729371.1"/>
    </source>
</evidence>
<feature type="region of interest" description="Disordered" evidence="2">
    <location>
        <begin position="773"/>
        <end position="792"/>
    </location>
</feature>
<dbReference type="Proteomes" id="UP000697710">
    <property type="component" value="Unassembled WGS sequence"/>
</dbReference>
<proteinExistence type="inferred from homology"/>
<dbReference type="AlphaFoldDB" id="A0A956RQ49"/>
<evidence type="ECO:0000256" key="1">
    <source>
        <dbReference type="ARBA" id="ARBA00009820"/>
    </source>
</evidence>
<accession>A0A956RQ49</accession>
<comment type="similarity">
    <text evidence="1">Belongs to the TolB family.</text>
</comment>
<dbReference type="InterPro" id="IPR011042">
    <property type="entry name" value="6-blade_b-propeller_TolB-like"/>
</dbReference>
<protein>
    <submittedName>
        <fullName evidence="3">PD40 domain-containing protein</fullName>
    </submittedName>
</protein>
<dbReference type="Gene3D" id="2.120.10.30">
    <property type="entry name" value="TolB, C-terminal domain"/>
    <property type="match status" value="3"/>
</dbReference>